<accession>A0A0D9QPV6</accession>
<dbReference type="EMBL" id="KQ001655">
    <property type="protein sequence ID" value="KJP88978.1"/>
    <property type="molecule type" value="Genomic_DNA"/>
</dbReference>
<reference evidence="2 3" key="1">
    <citation type="submission" date="2014-03" db="EMBL/GenBank/DDBJ databases">
        <title>The Genome Sequence of Plasmodium fragile nilgiri.</title>
        <authorList>
            <consortium name="The Broad Institute Genomics Platform"/>
            <consortium name="The Broad Institute Genome Sequencing Center for Infectious Disease"/>
            <person name="Neafsey D."/>
            <person name="Duraisingh M."/>
            <person name="Young S.K."/>
            <person name="Zeng Q."/>
            <person name="Gargeya S."/>
            <person name="Abouelleil A."/>
            <person name="Alvarado L."/>
            <person name="Chapman S.B."/>
            <person name="Gainer-Dewar J."/>
            <person name="Goldberg J."/>
            <person name="Griggs A."/>
            <person name="Gujja S."/>
            <person name="Hansen M."/>
            <person name="Howarth C."/>
            <person name="Imamovic A."/>
            <person name="Larimer J."/>
            <person name="Pearson M."/>
            <person name="Poon T.W."/>
            <person name="Priest M."/>
            <person name="Roberts A."/>
            <person name="Saif S."/>
            <person name="Shea T."/>
            <person name="Sykes S."/>
            <person name="Wortman J."/>
            <person name="Nusbaum C."/>
            <person name="Birren B."/>
        </authorList>
    </citation>
    <scope>NUCLEOTIDE SEQUENCE [LARGE SCALE GENOMIC DNA]</scope>
    <source>
        <strain evidence="3">nilgiri</strain>
    </source>
</reference>
<dbReference type="Proteomes" id="UP000054561">
    <property type="component" value="Unassembled WGS sequence"/>
</dbReference>
<name>A0A0D9QPV6_PLAFR</name>
<dbReference type="VEuPathDB" id="PlasmoDB:AK88_01270"/>
<evidence type="ECO:0000256" key="1">
    <source>
        <dbReference type="SAM" id="Coils"/>
    </source>
</evidence>
<protein>
    <submittedName>
        <fullName evidence="2">Uncharacterized protein</fullName>
    </submittedName>
</protein>
<dbReference type="OMA" id="CTEMEYM"/>
<proteinExistence type="predicted"/>
<dbReference type="AlphaFoldDB" id="A0A0D9QPV6"/>
<organism evidence="2 3">
    <name type="scientific">Plasmodium fragile</name>
    <dbReference type="NCBI Taxonomy" id="5857"/>
    <lineage>
        <taxon>Eukaryota</taxon>
        <taxon>Sar</taxon>
        <taxon>Alveolata</taxon>
        <taxon>Apicomplexa</taxon>
        <taxon>Aconoidasida</taxon>
        <taxon>Haemosporida</taxon>
        <taxon>Plasmodiidae</taxon>
        <taxon>Plasmodium</taxon>
        <taxon>Plasmodium (Plasmodium)</taxon>
    </lineage>
</organism>
<gene>
    <name evidence="2" type="ORF">AK88_01270</name>
</gene>
<dbReference type="OrthoDB" id="371124at2759"/>
<sequence length="231" mass="27341">MQANVPLRKCTEMEYMCHLYNTQLIEQRERINEIKKKLNSYNRTIQEQENVFNHFTKYTDGFLNNIITFLGNFTNSKRFGVFGTCARYCLVDDRNELNIGKERKTKGVKKISNVGNIHHAYGGNDPYRRSNYNCNCSCTCCCKKIKSRKSVSNQCQNTIVYNKTSFYVEENTNRKKNKKKAKNKKGLKKKYLQLTKNIYNLKNPYDTVEVRDLYDIYRKQSSSHCDHYYVN</sequence>
<keyword evidence="1" id="KW-0175">Coiled coil</keyword>
<evidence type="ECO:0000313" key="3">
    <source>
        <dbReference type="Proteomes" id="UP000054561"/>
    </source>
</evidence>
<evidence type="ECO:0000313" key="2">
    <source>
        <dbReference type="EMBL" id="KJP88978.1"/>
    </source>
</evidence>
<dbReference type="RefSeq" id="XP_012334329.1">
    <property type="nucleotide sequence ID" value="XM_012478906.1"/>
</dbReference>
<dbReference type="GeneID" id="24266584"/>
<feature type="coiled-coil region" evidence="1">
    <location>
        <begin position="24"/>
        <end position="51"/>
    </location>
</feature>
<keyword evidence="3" id="KW-1185">Reference proteome</keyword>